<protein>
    <submittedName>
        <fullName evidence="2">Uncharacterized protein</fullName>
    </submittedName>
</protein>
<dbReference type="Proteomes" id="UP000028042">
    <property type="component" value="Unassembled WGS sequence"/>
</dbReference>
<accession>A0A0H3J4K9</accession>
<keyword evidence="5" id="KW-1185">Reference proteome</keyword>
<evidence type="ECO:0000313" key="4">
    <source>
        <dbReference type="Proteomes" id="UP000028042"/>
    </source>
</evidence>
<evidence type="ECO:0000313" key="3">
    <source>
        <dbReference type="EMBL" id="KRU11583.1"/>
    </source>
</evidence>
<evidence type="ECO:0000313" key="5">
    <source>
        <dbReference type="Proteomes" id="UP000030905"/>
    </source>
</evidence>
<proteinExistence type="predicted"/>
<dbReference type="EMBL" id="JPGY02000001">
    <property type="protein sequence ID" value="KRU11583.1"/>
    <property type="molecule type" value="Genomic_DNA"/>
</dbReference>
<dbReference type="PATRIC" id="fig|1262449.3.peg.641"/>
<organism evidence="2 5">
    <name type="scientific">Clostridium pasteurianum DSM 525 = ATCC 6013</name>
    <dbReference type="NCBI Taxonomy" id="1262449"/>
    <lineage>
        <taxon>Bacteria</taxon>
        <taxon>Bacillati</taxon>
        <taxon>Bacillota</taxon>
        <taxon>Clostridia</taxon>
        <taxon>Eubacteriales</taxon>
        <taxon>Clostridiaceae</taxon>
        <taxon>Clostridium</taxon>
    </lineage>
</organism>
<name>A0A0H3J4K9_CLOPA</name>
<dbReference type="Proteomes" id="UP000030905">
    <property type="component" value="Chromosome"/>
</dbReference>
<reference evidence="3" key="2">
    <citation type="submission" date="2015-10" db="EMBL/GenBank/DDBJ databases">
        <title>Improved Draft Genome Sequence of Clostridium pasteurianum Strain ATCC 6013 (DSM 525) Using a Hybrid Next-Generation Sequencing Approach.</title>
        <authorList>
            <person name="Pyne M.E."/>
            <person name="Utturkar S.M."/>
            <person name="Brown S.D."/>
            <person name="Moo-Young M."/>
            <person name="Chung D.A."/>
            <person name="Chou P.C."/>
        </authorList>
    </citation>
    <scope>NUCLEOTIDE SEQUENCE</scope>
    <source>
        <strain evidence="3">ATCC 6013</strain>
    </source>
</reference>
<keyword evidence="1" id="KW-1133">Transmembrane helix</keyword>
<evidence type="ECO:0000313" key="2">
    <source>
        <dbReference type="EMBL" id="AJA52407.1"/>
    </source>
</evidence>
<feature type="transmembrane region" description="Helical" evidence="1">
    <location>
        <begin position="12"/>
        <end position="33"/>
    </location>
</feature>
<evidence type="ECO:0000256" key="1">
    <source>
        <dbReference type="SAM" id="Phobius"/>
    </source>
</evidence>
<dbReference type="KEGG" id="cpat:CLPA_c23490"/>
<keyword evidence="1" id="KW-0472">Membrane</keyword>
<dbReference type="RefSeq" id="WP_003441398.1">
    <property type="nucleotide sequence ID" value="NZ_ANZB01000002.1"/>
</dbReference>
<keyword evidence="1" id="KW-0812">Transmembrane</keyword>
<dbReference type="EMBL" id="CP009268">
    <property type="protein sequence ID" value="AJA52407.1"/>
    <property type="molecule type" value="Genomic_DNA"/>
</dbReference>
<dbReference type="GeneID" id="93074493"/>
<reference evidence="2 5" key="1">
    <citation type="journal article" date="2015" name="Genome Announc.">
        <title>Complete Genome Sequence of the Nitrogen-Fixing and Solvent-Producing Clostridium pasteurianum DSM 525.</title>
        <authorList>
            <person name="Poehlein A."/>
            <person name="Grosse-Honebrink A."/>
            <person name="Zhang Y."/>
            <person name="Minton N.P."/>
            <person name="Daniel R."/>
        </authorList>
    </citation>
    <scope>NUCLEOTIDE SEQUENCE [LARGE SCALE GENOMIC DNA]</scope>
    <source>
        <strain evidence="2">DSM 525</strain>
        <strain evidence="5">DSM 525 / ATCC 6013</strain>
    </source>
</reference>
<sequence length="123" mass="14227">MLKDRINEILPVVMSTVISILGIIITTLGAYTVNFIKLKRDSVINEISINKYNQDKKLALDIWNIVEEHFRVNEIVTNALNSKIKMFNYEIKKKCPYLTQQEIDFLRQAVAGQINSIKNEIND</sequence>
<dbReference type="eggNOG" id="ENOG5030PAU">
    <property type="taxonomic scope" value="Bacteria"/>
</dbReference>
<dbReference type="AlphaFoldDB" id="A0A0H3J4K9"/>
<reference evidence="3 4" key="3">
    <citation type="journal article" name="Genome Announc.">
        <title>Improved Draft Genome Sequence of Clostridium pasteurianum Strain ATCC 6013 (DSM 525) Using a Hybrid Next-Generation Sequencing Approach.</title>
        <authorList>
            <person name="Pyne M.E."/>
            <person name="Utturkar S."/>
            <person name="Brown S.D."/>
            <person name="Moo-Young M."/>
            <person name="Chung D.A."/>
            <person name="Chou C.P."/>
        </authorList>
    </citation>
    <scope>NUCLEOTIDE SEQUENCE [LARGE SCALE GENOMIC DNA]</scope>
    <source>
        <strain evidence="3 4">ATCC 6013</strain>
    </source>
</reference>
<gene>
    <name evidence="2" type="ORF">CLPA_c23490</name>
    <name evidence="3" type="ORF">CP6013_00830</name>
</gene>
<dbReference type="KEGG" id="cpae:CPAST_c23490"/>